<sequence length="438" mass="46379">MSEKKGAGAAAATALVVASMVGTGVFTSLGFQLVDLTSGPQILFLWLLGGFIALCGALCYAEVAASLPKSGGEYHFLRSLYHPSLGFMAGMLSAIAGFAAPTAITALAFGKYFHECFPVLSVELSAVLVILLGTAAHAISTRTSARIQVGATALKLLLIVVFIVAAWVLPGKGDIRWAIDWTTDSRTIMQPAFAVALLFVFYSYTGWNAAVYGLEEWDDPQHTVRRALVGGTLLVALLYVGLNASFLHAAPVEDMKGVVQVGHVASVSLFGQGAARVVAGLFAVGLFASVSALLWAGPRVLGAMGKNMQALRMFAPRKDVPHLSLIFQAALALILVAAVGFRTLIEATQVGLTLCTSLVVAGCMVLRKRMPDLDRPVKVPLYPLPPLIFLTMAAFVIVRTAIVDFEALGDGQPKPTLIGMGAVLGLVLLWFPLKRLRQ</sequence>
<evidence type="ECO:0000256" key="5">
    <source>
        <dbReference type="SAM" id="Phobius"/>
    </source>
</evidence>
<gene>
    <name evidence="6" type="ORF">HHL09_10195</name>
</gene>
<dbReference type="AlphaFoldDB" id="A0A858RIU7"/>
<feature type="transmembrane region" description="Helical" evidence="5">
    <location>
        <begin position="347"/>
        <end position="367"/>
    </location>
</feature>
<dbReference type="GO" id="GO:0016020">
    <property type="term" value="C:membrane"/>
    <property type="evidence" value="ECO:0007669"/>
    <property type="project" value="UniProtKB-SubCell"/>
</dbReference>
<evidence type="ECO:0000256" key="2">
    <source>
        <dbReference type="ARBA" id="ARBA00022692"/>
    </source>
</evidence>
<dbReference type="InterPro" id="IPR050598">
    <property type="entry name" value="AminoAcid_Transporter"/>
</dbReference>
<name>A0A858RIU7_9BACT</name>
<dbReference type="Pfam" id="PF13520">
    <property type="entry name" value="AA_permease_2"/>
    <property type="match status" value="1"/>
</dbReference>
<feature type="transmembrane region" description="Helical" evidence="5">
    <location>
        <begin position="415"/>
        <end position="433"/>
    </location>
</feature>
<comment type="subcellular location">
    <subcellularLocation>
        <location evidence="1">Membrane</location>
        <topology evidence="1">Multi-pass membrane protein</topology>
    </subcellularLocation>
</comment>
<evidence type="ECO:0000256" key="1">
    <source>
        <dbReference type="ARBA" id="ARBA00004141"/>
    </source>
</evidence>
<dbReference type="RefSeq" id="WP_169454541.1">
    <property type="nucleotide sequence ID" value="NZ_CP051774.1"/>
</dbReference>
<feature type="transmembrane region" description="Helical" evidence="5">
    <location>
        <begin position="277"/>
        <end position="301"/>
    </location>
</feature>
<feature type="transmembrane region" description="Helical" evidence="5">
    <location>
        <begin position="85"/>
        <end position="113"/>
    </location>
</feature>
<keyword evidence="3 5" id="KW-1133">Transmembrane helix</keyword>
<dbReference type="GO" id="GO:0015179">
    <property type="term" value="F:L-amino acid transmembrane transporter activity"/>
    <property type="evidence" value="ECO:0007669"/>
    <property type="project" value="TreeGrafter"/>
</dbReference>
<dbReference type="PANTHER" id="PTHR11785:SF512">
    <property type="entry name" value="SOBREMESA, ISOFORM B"/>
    <property type="match status" value="1"/>
</dbReference>
<dbReference type="Gene3D" id="1.20.1740.10">
    <property type="entry name" value="Amino acid/polyamine transporter I"/>
    <property type="match status" value="1"/>
</dbReference>
<dbReference type="PIRSF" id="PIRSF006060">
    <property type="entry name" value="AA_transporter"/>
    <property type="match status" value="1"/>
</dbReference>
<evidence type="ECO:0000256" key="4">
    <source>
        <dbReference type="ARBA" id="ARBA00023136"/>
    </source>
</evidence>
<evidence type="ECO:0000313" key="6">
    <source>
        <dbReference type="EMBL" id="QJE96140.1"/>
    </source>
</evidence>
<keyword evidence="7" id="KW-1185">Reference proteome</keyword>
<evidence type="ECO:0000256" key="3">
    <source>
        <dbReference type="ARBA" id="ARBA00022989"/>
    </source>
</evidence>
<feature type="transmembrane region" description="Helical" evidence="5">
    <location>
        <begin position="43"/>
        <end position="64"/>
    </location>
</feature>
<dbReference type="InterPro" id="IPR002293">
    <property type="entry name" value="AA/rel_permease1"/>
</dbReference>
<keyword evidence="4 5" id="KW-0472">Membrane</keyword>
<dbReference type="Proteomes" id="UP000501812">
    <property type="component" value="Chromosome"/>
</dbReference>
<reference evidence="6 7" key="1">
    <citation type="submission" date="2020-04" db="EMBL/GenBank/DDBJ databases">
        <title>Luteolibacter sp. G-1-1-1 isolated from soil.</title>
        <authorList>
            <person name="Dahal R.H."/>
        </authorList>
    </citation>
    <scope>NUCLEOTIDE SEQUENCE [LARGE SCALE GENOMIC DNA]</scope>
    <source>
        <strain evidence="6 7">G-1-1-1</strain>
    </source>
</reference>
<accession>A0A858RIU7</accession>
<feature type="transmembrane region" description="Helical" evidence="5">
    <location>
        <begin position="188"/>
        <end position="207"/>
    </location>
</feature>
<feature type="transmembrane region" description="Helical" evidence="5">
    <location>
        <begin position="227"/>
        <end position="247"/>
    </location>
</feature>
<feature type="transmembrane region" description="Helical" evidence="5">
    <location>
        <begin position="322"/>
        <end position="341"/>
    </location>
</feature>
<proteinExistence type="predicted"/>
<organism evidence="6 7">
    <name type="scientific">Luteolibacter luteus</name>
    <dbReference type="NCBI Taxonomy" id="2728835"/>
    <lineage>
        <taxon>Bacteria</taxon>
        <taxon>Pseudomonadati</taxon>
        <taxon>Verrucomicrobiota</taxon>
        <taxon>Verrucomicrobiia</taxon>
        <taxon>Verrucomicrobiales</taxon>
        <taxon>Verrucomicrobiaceae</taxon>
        <taxon>Luteolibacter</taxon>
    </lineage>
</organism>
<protein>
    <submittedName>
        <fullName evidence="6">Amino acid permease</fullName>
    </submittedName>
</protein>
<dbReference type="PANTHER" id="PTHR11785">
    <property type="entry name" value="AMINO ACID TRANSPORTER"/>
    <property type="match status" value="1"/>
</dbReference>
<feature type="transmembrane region" description="Helical" evidence="5">
    <location>
        <begin position="151"/>
        <end position="168"/>
    </location>
</feature>
<feature type="transmembrane region" description="Helical" evidence="5">
    <location>
        <begin position="119"/>
        <end position="139"/>
    </location>
</feature>
<dbReference type="KEGG" id="luo:HHL09_10195"/>
<keyword evidence="2 5" id="KW-0812">Transmembrane</keyword>
<evidence type="ECO:0000313" key="7">
    <source>
        <dbReference type="Proteomes" id="UP000501812"/>
    </source>
</evidence>
<dbReference type="EMBL" id="CP051774">
    <property type="protein sequence ID" value="QJE96140.1"/>
    <property type="molecule type" value="Genomic_DNA"/>
</dbReference>
<feature type="transmembrane region" description="Helical" evidence="5">
    <location>
        <begin position="379"/>
        <end position="403"/>
    </location>
</feature>